<comment type="similarity">
    <text evidence="2">Belongs to the RmuC family.</text>
</comment>
<reference evidence="9 10" key="1">
    <citation type="submission" date="2017-05" db="EMBL/GenBank/DDBJ databases">
        <title>Comparative genomic and metabolic analysis of manganese-oxidizing mechanisms in Celeribater manganoxidans DY25T: its adaption to the environment of polymetallic nodule.</title>
        <authorList>
            <person name="Wang X."/>
        </authorList>
    </citation>
    <scope>NUCLEOTIDE SEQUENCE [LARGE SCALE GENOMIC DNA]</scope>
    <source>
        <strain evidence="9 10">DY25</strain>
    </source>
</reference>
<name>A0A291M036_9RHOB</name>
<evidence type="ECO:0000256" key="2">
    <source>
        <dbReference type="ARBA" id="ARBA00009840"/>
    </source>
</evidence>
<feature type="transmembrane region" description="Helical" evidence="8">
    <location>
        <begin position="6"/>
        <end position="23"/>
    </location>
</feature>
<dbReference type="Pfam" id="PF02646">
    <property type="entry name" value="RmuC"/>
    <property type="match status" value="1"/>
</dbReference>
<dbReference type="EMBL" id="CP021404">
    <property type="protein sequence ID" value="ATI42319.1"/>
    <property type="molecule type" value="Genomic_DNA"/>
</dbReference>
<accession>A0A291M036</accession>
<evidence type="ECO:0000256" key="6">
    <source>
        <dbReference type="SAM" id="Coils"/>
    </source>
</evidence>
<evidence type="ECO:0000256" key="3">
    <source>
        <dbReference type="ARBA" id="ARBA00021840"/>
    </source>
</evidence>
<protein>
    <recommendedName>
        <fullName evidence="3">DNA recombination protein RmuC homolog</fullName>
    </recommendedName>
</protein>
<evidence type="ECO:0000313" key="10">
    <source>
        <dbReference type="Proteomes" id="UP000219050"/>
    </source>
</evidence>
<feature type="compositionally biased region" description="Low complexity" evidence="7">
    <location>
        <begin position="487"/>
        <end position="499"/>
    </location>
</feature>
<keyword evidence="4 6" id="KW-0175">Coiled coil</keyword>
<organism evidence="9 10">
    <name type="scientific">Pacificitalea manganoxidans</name>
    <dbReference type="NCBI Taxonomy" id="1411902"/>
    <lineage>
        <taxon>Bacteria</taxon>
        <taxon>Pseudomonadati</taxon>
        <taxon>Pseudomonadota</taxon>
        <taxon>Alphaproteobacteria</taxon>
        <taxon>Rhodobacterales</taxon>
        <taxon>Paracoccaceae</taxon>
        <taxon>Pacificitalea</taxon>
    </lineage>
</organism>
<dbReference type="KEGG" id="cmag:CBW24_10050"/>
<dbReference type="PANTHER" id="PTHR30563:SF0">
    <property type="entry name" value="DNA RECOMBINATION PROTEIN RMUC"/>
    <property type="match status" value="1"/>
</dbReference>
<keyword evidence="8" id="KW-1133">Transmembrane helix</keyword>
<dbReference type="PANTHER" id="PTHR30563">
    <property type="entry name" value="DNA RECOMBINATION PROTEIN RMUC"/>
    <property type="match status" value="1"/>
</dbReference>
<evidence type="ECO:0000313" key="9">
    <source>
        <dbReference type="EMBL" id="ATI42319.1"/>
    </source>
</evidence>
<dbReference type="GO" id="GO:0006310">
    <property type="term" value="P:DNA recombination"/>
    <property type="evidence" value="ECO:0007669"/>
    <property type="project" value="UniProtKB-KW"/>
</dbReference>
<keyword evidence="5" id="KW-0233">DNA recombination</keyword>
<evidence type="ECO:0000256" key="4">
    <source>
        <dbReference type="ARBA" id="ARBA00023054"/>
    </source>
</evidence>
<feature type="region of interest" description="Disordered" evidence="7">
    <location>
        <begin position="471"/>
        <end position="519"/>
    </location>
</feature>
<dbReference type="RefSeq" id="WP_097373507.1">
    <property type="nucleotide sequence ID" value="NZ_CP021404.1"/>
</dbReference>
<evidence type="ECO:0000256" key="8">
    <source>
        <dbReference type="SAM" id="Phobius"/>
    </source>
</evidence>
<dbReference type="InterPro" id="IPR003798">
    <property type="entry name" value="DNA_recombination_RmuC"/>
</dbReference>
<keyword evidence="8" id="KW-0812">Transmembrane</keyword>
<proteinExistence type="inferred from homology"/>
<dbReference type="OrthoDB" id="370725at2"/>
<feature type="compositionally biased region" description="Acidic residues" evidence="7">
    <location>
        <begin position="477"/>
        <end position="486"/>
    </location>
</feature>
<dbReference type="Proteomes" id="UP000219050">
    <property type="component" value="Chromosome"/>
</dbReference>
<evidence type="ECO:0000256" key="7">
    <source>
        <dbReference type="SAM" id="MobiDB-lite"/>
    </source>
</evidence>
<keyword evidence="10" id="KW-1185">Reference proteome</keyword>
<gene>
    <name evidence="9" type="ORF">CBW24_10050</name>
</gene>
<evidence type="ECO:0000256" key="5">
    <source>
        <dbReference type="ARBA" id="ARBA00023172"/>
    </source>
</evidence>
<keyword evidence="8" id="KW-0472">Membrane</keyword>
<feature type="coiled-coil region" evidence="6">
    <location>
        <begin position="29"/>
        <end position="161"/>
    </location>
</feature>
<sequence length="519" mass="57432">MSQPDLYLMAAIGAAVLFFVLFLQGRGALRSAREEIRAAQADIERTGRDLETARKETAEARSRHDALNATHATLGQEAARLRTSLQHVVETRAELAEERDAVAAARDAVQQQLYALRSDHAALRADTDGKLASAQRELTAMKELREEMSQKFEQLATATLRRTGEDFSKAHTEKLTELLTPFREHVSRFENELRGVHKATDQERTRLSEQIRTLTERSDLIRTEAENLTRALKGEKQRQGAWGEMILERILEESGLERGTHYETQNSQRDEHGKMWRPDVVVKMPRGKCLVIDSKVSLIAYEAAVNAETDEDRARHLRDHVTAVRRHIDTLADKGYHRLDDGSVDYVLMFMPIEGALSEALRTQGDLTAYAVSRGIGVMTPTTLMVTLRTVDHIWTVERRESNAEDIARRAGLLHDKVVGFVTNMEKVGTALDTAARAHSDAMGQLSSGSGNLLGQVDKLKKMGAKTSKAIPVAFDPAEDDDDTSGTDDTGGVNDTGADQIAGDGTSRALPRPAHEPAE</sequence>
<dbReference type="AlphaFoldDB" id="A0A291M036"/>
<evidence type="ECO:0000256" key="1">
    <source>
        <dbReference type="ARBA" id="ARBA00003416"/>
    </source>
</evidence>
<comment type="function">
    <text evidence="1">Involved in DNA recombination.</text>
</comment>